<organism evidence="1 2">
    <name type="scientific">Takifugu flavidus</name>
    <name type="common">sansaifugu</name>
    <dbReference type="NCBI Taxonomy" id="433684"/>
    <lineage>
        <taxon>Eukaryota</taxon>
        <taxon>Metazoa</taxon>
        <taxon>Chordata</taxon>
        <taxon>Craniata</taxon>
        <taxon>Vertebrata</taxon>
        <taxon>Euteleostomi</taxon>
        <taxon>Actinopterygii</taxon>
        <taxon>Neopterygii</taxon>
        <taxon>Teleostei</taxon>
        <taxon>Neoteleostei</taxon>
        <taxon>Acanthomorphata</taxon>
        <taxon>Eupercaria</taxon>
        <taxon>Tetraodontiformes</taxon>
        <taxon>Tetradontoidea</taxon>
        <taxon>Tetraodontidae</taxon>
        <taxon>Takifugu</taxon>
    </lineage>
</organism>
<evidence type="ECO:0000313" key="2">
    <source>
        <dbReference type="Proteomes" id="UP000324091"/>
    </source>
</evidence>
<proteinExistence type="predicted"/>
<evidence type="ECO:0000313" key="1">
    <source>
        <dbReference type="EMBL" id="TWW77605.1"/>
    </source>
</evidence>
<dbReference type="Proteomes" id="UP000324091">
    <property type="component" value="Chromosome 12"/>
</dbReference>
<name>A0A5C6PDZ3_9TELE</name>
<keyword evidence="2" id="KW-1185">Reference proteome</keyword>
<comment type="caution">
    <text evidence="1">The sequence shown here is derived from an EMBL/GenBank/DDBJ whole genome shotgun (WGS) entry which is preliminary data.</text>
</comment>
<dbReference type="AlphaFoldDB" id="A0A5C6PDZ3"/>
<accession>A0A5C6PDZ3</accession>
<reference evidence="1 2" key="1">
    <citation type="submission" date="2019-04" db="EMBL/GenBank/DDBJ databases">
        <title>Chromosome genome assembly for Takifugu flavidus.</title>
        <authorList>
            <person name="Xiao S."/>
        </authorList>
    </citation>
    <scope>NUCLEOTIDE SEQUENCE [LARGE SCALE GENOMIC DNA]</scope>
    <source>
        <strain evidence="1">HTHZ2018</strain>
        <tissue evidence="1">Muscle</tissue>
    </source>
</reference>
<gene>
    <name evidence="1" type="ORF">D4764_12G0009950</name>
</gene>
<sequence>MEKDPGVQLSALAVEGVPGSQWQDVCSSTMPGLMVALCRSRTVMLKQMVEAAGPALADAWTLSTVLGLRSLRLVERTLELWRRRLSVRERSLLLWYGGGRAELDPRDAFPDLQLSPGCEEFSGPLLKVFCKNKLGLHGTDNKTVYVNIVKTINGQGLLNRAASVWTDRLGEQSPQWRILYKPPIKKRTGDLQWRILHGAVALNVYLSGLDPAVSDQCPFYSGRETVFHAYSLSAGRGQRRMVSSMQQYNSTCFLVTVT</sequence>
<protein>
    <submittedName>
        <fullName evidence="1">Transposon TX1 uncharacterized 149 kDa protein ORF 2</fullName>
    </submittedName>
</protein>
<dbReference type="EMBL" id="RHFK02000004">
    <property type="protein sequence ID" value="TWW77605.1"/>
    <property type="molecule type" value="Genomic_DNA"/>
</dbReference>